<dbReference type="Pfam" id="PF02687">
    <property type="entry name" value="FtsX"/>
    <property type="match status" value="1"/>
</dbReference>
<comment type="similarity">
    <text evidence="2">Belongs to the ABC-4 integral membrane protein family. LolC/E subfamily.</text>
</comment>
<dbReference type="Proteomes" id="UP000295554">
    <property type="component" value="Unassembled WGS sequence"/>
</dbReference>
<feature type="domain" description="MacB-like periplasmic core" evidence="9">
    <location>
        <begin position="26"/>
        <end position="230"/>
    </location>
</feature>
<sequence length="413" mass="45085">MAATRLSASILLTLAWRNLWRNYRRTGIMLVAIVVGVWAMILFSALISGMVDEMVRGGLRTLPGEVQVHHPAYRDDPSVANSIDAPEGALLALLNQSPVTGWAARIRVPAMISSERDNRGVQLLGVDPAQEISLGFDPADVVQGRFLQGPDDNGLVIGRKLAEQLETELDKRVVIMSQDPDNNVAERGIRVVGIYRARLQSTEELNVYAGRATVQKLLGLGTRVSEIAITGDDFRAVGGWWRTIEQAAGPDLETLPWMQLDGYLESMMNLQTSYNVIIMVVIFLALSFGLVNTLVMAVFERVREIGLMMALGMRPGWIMYQILLESLILLVLGLVIGNLLALATILPMEDGIDISAVAAGLEMAGMGSTLYPTLELQHMLMSTAVVVVLGLLASLIPAWRASRYNPVQALART</sequence>
<keyword evidence="5 7" id="KW-1133">Transmembrane helix</keyword>
<evidence type="ECO:0000313" key="11">
    <source>
        <dbReference type="Proteomes" id="UP000295554"/>
    </source>
</evidence>
<dbReference type="OrthoDB" id="9770036at2"/>
<keyword evidence="4 7" id="KW-0812">Transmembrane</keyword>
<dbReference type="RefSeq" id="WP_133209602.1">
    <property type="nucleotide sequence ID" value="NZ_SMSE01000001.1"/>
</dbReference>
<comment type="caution">
    <text evidence="10">The sequence shown here is derived from an EMBL/GenBank/DDBJ whole genome shotgun (WGS) entry which is preliminary data.</text>
</comment>
<feature type="transmembrane region" description="Helical" evidence="7">
    <location>
        <begin position="318"/>
        <end position="342"/>
    </location>
</feature>
<dbReference type="AlphaFoldDB" id="A0A4R5LV57"/>
<dbReference type="GO" id="GO:0098797">
    <property type="term" value="C:plasma membrane protein complex"/>
    <property type="evidence" value="ECO:0007669"/>
    <property type="project" value="TreeGrafter"/>
</dbReference>
<evidence type="ECO:0000259" key="9">
    <source>
        <dbReference type="Pfam" id="PF12704"/>
    </source>
</evidence>
<comment type="subcellular location">
    <subcellularLocation>
        <location evidence="1">Cell membrane</location>
        <topology evidence="1">Multi-pass membrane protein</topology>
    </subcellularLocation>
</comment>
<evidence type="ECO:0000256" key="6">
    <source>
        <dbReference type="ARBA" id="ARBA00023136"/>
    </source>
</evidence>
<evidence type="ECO:0000256" key="1">
    <source>
        <dbReference type="ARBA" id="ARBA00004651"/>
    </source>
</evidence>
<evidence type="ECO:0000313" key="10">
    <source>
        <dbReference type="EMBL" id="TDG15319.1"/>
    </source>
</evidence>
<evidence type="ECO:0000256" key="3">
    <source>
        <dbReference type="ARBA" id="ARBA00022475"/>
    </source>
</evidence>
<feature type="transmembrane region" description="Helical" evidence="7">
    <location>
        <begin position="27"/>
        <end position="51"/>
    </location>
</feature>
<gene>
    <name evidence="10" type="ORF">E2F43_03540</name>
</gene>
<evidence type="ECO:0000256" key="4">
    <source>
        <dbReference type="ARBA" id="ARBA00022692"/>
    </source>
</evidence>
<evidence type="ECO:0000256" key="2">
    <source>
        <dbReference type="ARBA" id="ARBA00005236"/>
    </source>
</evidence>
<name>A0A4R5LV57_9GAMM</name>
<feature type="domain" description="ABC3 transporter permease C-terminal" evidence="8">
    <location>
        <begin position="277"/>
        <end position="406"/>
    </location>
</feature>
<keyword evidence="3" id="KW-1003">Cell membrane</keyword>
<dbReference type="EMBL" id="SMSE01000001">
    <property type="protein sequence ID" value="TDG15319.1"/>
    <property type="molecule type" value="Genomic_DNA"/>
</dbReference>
<protein>
    <submittedName>
        <fullName evidence="10">ABC transporter permease</fullName>
    </submittedName>
</protein>
<dbReference type="InterPro" id="IPR025857">
    <property type="entry name" value="MacB_PCD"/>
</dbReference>
<dbReference type="PANTHER" id="PTHR30489:SF0">
    <property type="entry name" value="LIPOPROTEIN-RELEASING SYSTEM TRANSMEMBRANE PROTEIN LOLE"/>
    <property type="match status" value="1"/>
</dbReference>
<feature type="transmembrane region" description="Helical" evidence="7">
    <location>
        <begin position="276"/>
        <end position="298"/>
    </location>
</feature>
<proteinExistence type="inferred from homology"/>
<dbReference type="GO" id="GO:0044874">
    <property type="term" value="P:lipoprotein localization to outer membrane"/>
    <property type="evidence" value="ECO:0007669"/>
    <property type="project" value="TreeGrafter"/>
</dbReference>
<dbReference type="PANTHER" id="PTHR30489">
    <property type="entry name" value="LIPOPROTEIN-RELEASING SYSTEM TRANSMEMBRANE PROTEIN LOLE"/>
    <property type="match status" value="1"/>
</dbReference>
<evidence type="ECO:0000256" key="7">
    <source>
        <dbReference type="SAM" id="Phobius"/>
    </source>
</evidence>
<keyword evidence="6 7" id="KW-0472">Membrane</keyword>
<organism evidence="10 11">
    <name type="scientific">Seongchinamella unica</name>
    <dbReference type="NCBI Taxonomy" id="2547392"/>
    <lineage>
        <taxon>Bacteria</taxon>
        <taxon>Pseudomonadati</taxon>
        <taxon>Pseudomonadota</taxon>
        <taxon>Gammaproteobacteria</taxon>
        <taxon>Cellvibrionales</taxon>
        <taxon>Halieaceae</taxon>
        <taxon>Seongchinamella</taxon>
    </lineage>
</organism>
<dbReference type="InterPro" id="IPR051447">
    <property type="entry name" value="Lipoprotein-release_system"/>
</dbReference>
<dbReference type="Pfam" id="PF12704">
    <property type="entry name" value="MacB_PCD"/>
    <property type="match status" value="1"/>
</dbReference>
<keyword evidence="11" id="KW-1185">Reference proteome</keyword>
<reference evidence="10 11" key="1">
    <citation type="submission" date="2019-03" db="EMBL/GenBank/DDBJ databases">
        <title>Seongchinamella monodicae gen. nov., sp. nov., a novel member of the Gammaproteobacteria isolated from a tidal mudflat of beach.</title>
        <authorList>
            <person name="Yang H.G."/>
            <person name="Kang J.W."/>
            <person name="Lee S.D."/>
        </authorList>
    </citation>
    <scope>NUCLEOTIDE SEQUENCE [LARGE SCALE GENOMIC DNA]</scope>
    <source>
        <strain evidence="10 11">GH4-78</strain>
    </source>
</reference>
<feature type="transmembrane region" description="Helical" evidence="7">
    <location>
        <begin position="380"/>
        <end position="399"/>
    </location>
</feature>
<dbReference type="InterPro" id="IPR003838">
    <property type="entry name" value="ABC3_permease_C"/>
</dbReference>
<accession>A0A4R5LV57</accession>
<evidence type="ECO:0000259" key="8">
    <source>
        <dbReference type="Pfam" id="PF02687"/>
    </source>
</evidence>
<evidence type="ECO:0000256" key="5">
    <source>
        <dbReference type="ARBA" id="ARBA00022989"/>
    </source>
</evidence>